<dbReference type="CDD" id="cd17044">
    <property type="entry name" value="Ubl_TBCE"/>
    <property type="match status" value="1"/>
</dbReference>
<comment type="function">
    <text evidence="11">Tubulin-folding protein; involved in the second step of the tubulin folding pathway.</text>
</comment>
<comment type="caution">
    <text evidence="14">The sequence shown here is derived from an EMBL/GenBank/DDBJ whole genome shotgun (WGS) entry which is preliminary data.</text>
</comment>
<dbReference type="PANTHER" id="PTHR18849:SF0">
    <property type="entry name" value="CILIA- AND FLAGELLA-ASSOCIATED PROTEIN 410-RELATED"/>
    <property type="match status" value="1"/>
</dbReference>
<feature type="domain" description="Ubiquitin-like" evidence="12">
    <location>
        <begin position="452"/>
        <end position="531"/>
    </location>
</feature>
<keyword evidence="5" id="KW-0433">Leucine-rich repeat</keyword>
<dbReference type="PROSITE" id="PS50053">
    <property type="entry name" value="UBIQUITIN_2"/>
    <property type="match status" value="1"/>
</dbReference>
<accession>A0A9D3MXL1</accession>
<evidence type="ECO:0000313" key="14">
    <source>
        <dbReference type="EMBL" id="KAG5855577.1"/>
    </source>
</evidence>
<dbReference type="InterPro" id="IPR025875">
    <property type="entry name" value="Leu-rich_rpt_4"/>
</dbReference>
<protein>
    <recommendedName>
        <fullName evidence="3">Tubulin-specific chaperone E</fullName>
    </recommendedName>
    <alternativeName>
        <fullName evidence="10">Tubulin-folding cofactor E</fullName>
    </alternativeName>
</protein>
<evidence type="ECO:0000256" key="8">
    <source>
        <dbReference type="ARBA" id="ARBA00023212"/>
    </source>
</evidence>
<evidence type="ECO:0000256" key="3">
    <source>
        <dbReference type="ARBA" id="ARBA00015004"/>
    </source>
</evidence>
<evidence type="ECO:0000256" key="6">
    <source>
        <dbReference type="ARBA" id="ARBA00022737"/>
    </source>
</evidence>
<reference evidence="14" key="1">
    <citation type="submission" date="2021-01" db="EMBL/GenBank/DDBJ databases">
        <title>A chromosome-scale assembly of European eel, Anguilla anguilla.</title>
        <authorList>
            <person name="Henkel C."/>
            <person name="Jong-Raadsen S.A."/>
            <person name="Dufour S."/>
            <person name="Weltzien F.-A."/>
            <person name="Palstra A.P."/>
            <person name="Pelster B."/>
            <person name="Spaink H.P."/>
            <person name="Van Den Thillart G.E."/>
            <person name="Jansen H."/>
            <person name="Zahm M."/>
            <person name="Klopp C."/>
            <person name="Cedric C."/>
            <person name="Louis A."/>
            <person name="Berthelot C."/>
            <person name="Parey E."/>
            <person name="Roest Crollius H."/>
            <person name="Montfort J."/>
            <person name="Robinson-Rechavi M."/>
            <person name="Bucao C."/>
            <person name="Bouchez O."/>
            <person name="Gislard M."/>
            <person name="Lluch J."/>
            <person name="Milhes M."/>
            <person name="Lampietro C."/>
            <person name="Lopez Roques C."/>
            <person name="Donnadieu C."/>
            <person name="Braasch I."/>
            <person name="Desvignes T."/>
            <person name="Postlethwait J."/>
            <person name="Bobe J."/>
            <person name="Guiguen Y."/>
            <person name="Dirks R."/>
        </authorList>
    </citation>
    <scope>NUCLEOTIDE SEQUENCE</scope>
    <source>
        <strain evidence="14">Tag_6206</strain>
        <tissue evidence="14">Liver</tissue>
    </source>
</reference>
<dbReference type="Pfam" id="PF14580">
    <property type="entry name" value="LRR_9"/>
    <property type="match status" value="1"/>
</dbReference>
<evidence type="ECO:0000256" key="11">
    <source>
        <dbReference type="ARBA" id="ARBA00058684"/>
    </source>
</evidence>
<dbReference type="SMART" id="SM01052">
    <property type="entry name" value="CAP_GLY"/>
    <property type="match status" value="1"/>
</dbReference>
<dbReference type="Gene3D" id="2.30.30.190">
    <property type="entry name" value="CAP Gly-rich-like domain"/>
    <property type="match status" value="1"/>
</dbReference>
<dbReference type="InterPro" id="IPR036859">
    <property type="entry name" value="CAP-Gly_dom_sf"/>
</dbReference>
<evidence type="ECO:0000256" key="2">
    <source>
        <dbReference type="ARBA" id="ARBA00006286"/>
    </source>
</evidence>
<proteinExistence type="inferred from homology"/>
<keyword evidence="7" id="KW-0143">Chaperone</keyword>
<dbReference type="SUPFAM" id="SSF74924">
    <property type="entry name" value="Cap-Gly domain"/>
    <property type="match status" value="1"/>
</dbReference>
<comment type="similarity">
    <text evidence="2">Belongs to the TBCE family.</text>
</comment>
<evidence type="ECO:0000259" key="13">
    <source>
        <dbReference type="PROSITE" id="PS50245"/>
    </source>
</evidence>
<dbReference type="InterPro" id="IPR029071">
    <property type="entry name" value="Ubiquitin-like_domsf"/>
</dbReference>
<dbReference type="Gene3D" id="3.80.10.10">
    <property type="entry name" value="Ribonuclease Inhibitor"/>
    <property type="match status" value="2"/>
</dbReference>
<dbReference type="Gene3D" id="3.10.20.90">
    <property type="entry name" value="Phosphatidylinositol 3-kinase Catalytic Subunit, Chain A, domain 1"/>
    <property type="match status" value="1"/>
</dbReference>
<comment type="subunit">
    <text evidence="9">Supercomplex made of cofactors A to E. Cofactors A and D function by capturing and stabilizing tubulin in a quasi-native conformation. Cofactor E binds to the cofactor D-tubulin complex; interaction with cofactor C then causes the release of tubulin polypeptides that are committed to the native state.</text>
</comment>
<evidence type="ECO:0000256" key="7">
    <source>
        <dbReference type="ARBA" id="ARBA00023186"/>
    </source>
</evidence>
<evidence type="ECO:0000259" key="12">
    <source>
        <dbReference type="PROSITE" id="PS50053"/>
    </source>
</evidence>
<dbReference type="SUPFAM" id="SSF54236">
    <property type="entry name" value="Ubiquitin-like"/>
    <property type="match status" value="1"/>
</dbReference>
<gene>
    <name evidence="14" type="ORF">ANANG_G00050530</name>
</gene>
<evidence type="ECO:0000256" key="1">
    <source>
        <dbReference type="ARBA" id="ARBA00004245"/>
    </source>
</evidence>
<dbReference type="Pfam" id="PF14560">
    <property type="entry name" value="Ubiquitin_2"/>
    <property type="match status" value="1"/>
</dbReference>
<comment type="subcellular location">
    <subcellularLocation>
        <location evidence="1">Cytoplasm</location>
        <location evidence="1">Cytoskeleton</location>
    </subcellularLocation>
</comment>
<dbReference type="InterPro" id="IPR000626">
    <property type="entry name" value="Ubiquitin-like_dom"/>
</dbReference>
<dbReference type="PANTHER" id="PTHR18849">
    <property type="entry name" value="LEUCINE RICH REPEAT PROTEIN"/>
    <property type="match status" value="1"/>
</dbReference>
<dbReference type="Pfam" id="PF12799">
    <property type="entry name" value="LRR_4"/>
    <property type="match status" value="1"/>
</dbReference>
<dbReference type="FunFam" id="2.30.30.190:FF:000008">
    <property type="entry name" value="Tubulin-specific chaperone E"/>
    <property type="match status" value="1"/>
</dbReference>
<dbReference type="InterPro" id="IPR032675">
    <property type="entry name" value="LRR_dom_sf"/>
</dbReference>
<feature type="domain" description="CAP-Gly" evidence="13">
    <location>
        <begin position="36"/>
        <end position="80"/>
    </location>
</feature>
<dbReference type="InterPro" id="IPR044079">
    <property type="entry name" value="Ubl_TBCE"/>
</dbReference>
<keyword evidence="8" id="KW-0206">Cytoskeleton</keyword>
<evidence type="ECO:0000256" key="9">
    <source>
        <dbReference type="ARBA" id="ARBA00026055"/>
    </source>
</evidence>
<dbReference type="Pfam" id="PF01302">
    <property type="entry name" value="CAP_GLY"/>
    <property type="match status" value="1"/>
</dbReference>
<dbReference type="PROSITE" id="PS50245">
    <property type="entry name" value="CAP_GLY_2"/>
    <property type="match status" value="1"/>
</dbReference>
<dbReference type="Proteomes" id="UP001044222">
    <property type="component" value="Unassembled WGS sequence"/>
</dbReference>
<dbReference type="FunFam" id="3.10.20.90:FF:000173">
    <property type="entry name" value="Tubulin-specific chaperone E"/>
    <property type="match status" value="1"/>
</dbReference>
<keyword evidence="4" id="KW-0963">Cytoplasm</keyword>
<name>A0A9D3MXL1_ANGAN</name>
<keyword evidence="15" id="KW-1185">Reference proteome</keyword>
<dbReference type="GO" id="GO:0007010">
    <property type="term" value="P:cytoskeleton organization"/>
    <property type="evidence" value="ECO:0007669"/>
    <property type="project" value="TreeGrafter"/>
</dbReference>
<dbReference type="AlphaFoldDB" id="A0A9D3MXL1"/>
<evidence type="ECO:0000256" key="10">
    <source>
        <dbReference type="ARBA" id="ARBA00030180"/>
    </source>
</evidence>
<evidence type="ECO:0000313" key="15">
    <source>
        <dbReference type="Proteomes" id="UP001044222"/>
    </source>
</evidence>
<sequence>MRIVHSESPMADSVPPDAVGRRVVCDGERGTVRYVGTVPPTAGLWLGVEWDNPERGKHDGHHEGTRYFTCRHPTSGSFVRTKKVSFGVDFLVAMRQRYETKPDQLTAEELKISSKMVERVGFEALSEKQKLEKCREASLARCEVCSPGPGDEIQQTCPNILTLNLSESLLSSWEDAARVTRQLAQLRELNLGHNRLRLPADPASLMPAFSNLKVLALNSCALSWPELLECALMWPELEELYLFGNSITELQKPVNVLQSLTVLDLSSNPLADGSEVIKIGELPRLENLNLSDTGLSSIQFEDVGPGFKTSMFPALKTLVLKDNKIAEWWVVSELDKLASLRQLSVGRNPLLSGETSRETARQILIARIAQLQVLDGMKIVPEERKGAELDYCKMFGVKWLESGGNRDPALDLPSAEFTAQHPRYQALIQKYGAPEEGELKKQKPFALKNQLLTVTFVCPDEAHRKPVEKKLPDSMTVQKVKGLLFRLLKVPGSELKLTYTSSKMEGREIEIDNDLKTLQFYSVEDGDVVLVRWS</sequence>
<keyword evidence="6" id="KW-0677">Repeat</keyword>
<dbReference type="GO" id="GO:0005856">
    <property type="term" value="C:cytoskeleton"/>
    <property type="evidence" value="ECO:0007669"/>
    <property type="project" value="UniProtKB-SubCell"/>
</dbReference>
<dbReference type="EMBL" id="JAFIRN010000002">
    <property type="protein sequence ID" value="KAG5855577.1"/>
    <property type="molecule type" value="Genomic_DNA"/>
</dbReference>
<dbReference type="SUPFAM" id="SSF52047">
    <property type="entry name" value="RNI-like"/>
    <property type="match status" value="1"/>
</dbReference>
<dbReference type="InterPro" id="IPR000938">
    <property type="entry name" value="CAP-Gly_domain"/>
</dbReference>
<evidence type="ECO:0000256" key="5">
    <source>
        <dbReference type="ARBA" id="ARBA00022614"/>
    </source>
</evidence>
<organism evidence="14 15">
    <name type="scientific">Anguilla anguilla</name>
    <name type="common">European freshwater eel</name>
    <name type="synonym">Muraena anguilla</name>
    <dbReference type="NCBI Taxonomy" id="7936"/>
    <lineage>
        <taxon>Eukaryota</taxon>
        <taxon>Metazoa</taxon>
        <taxon>Chordata</taxon>
        <taxon>Craniata</taxon>
        <taxon>Vertebrata</taxon>
        <taxon>Euteleostomi</taxon>
        <taxon>Actinopterygii</taxon>
        <taxon>Neopterygii</taxon>
        <taxon>Teleostei</taxon>
        <taxon>Anguilliformes</taxon>
        <taxon>Anguillidae</taxon>
        <taxon>Anguilla</taxon>
    </lineage>
</organism>
<dbReference type="FunFam" id="3.80.10.10:FF:001017">
    <property type="entry name" value="Tubulin-specific chaperone E"/>
    <property type="match status" value="1"/>
</dbReference>
<evidence type="ECO:0000256" key="4">
    <source>
        <dbReference type="ARBA" id="ARBA00022490"/>
    </source>
</evidence>